<evidence type="ECO:0000256" key="8">
    <source>
        <dbReference type="ARBA" id="ARBA00023180"/>
    </source>
</evidence>
<accession>A0A6C0DQZ3</accession>
<keyword evidence="9" id="KW-0175">Coiled coil</keyword>
<evidence type="ECO:0000256" key="3">
    <source>
        <dbReference type="ARBA" id="ARBA00022729"/>
    </source>
</evidence>
<keyword evidence="2 11" id="KW-0812">Transmembrane</keyword>
<dbReference type="PANTHER" id="PTHR10225">
    <property type="entry name" value="HYALURONAN RECEPTOR"/>
    <property type="match status" value="1"/>
</dbReference>
<dbReference type="InterPro" id="IPR016186">
    <property type="entry name" value="C-type_lectin-like/link_sf"/>
</dbReference>
<dbReference type="InterPro" id="IPR016187">
    <property type="entry name" value="CTDL_fold"/>
</dbReference>
<keyword evidence="7" id="KW-0675">Receptor</keyword>
<dbReference type="Gene3D" id="3.10.100.10">
    <property type="entry name" value="Mannose-Binding Protein A, subunit A"/>
    <property type="match status" value="1"/>
</dbReference>
<dbReference type="InterPro" id="IPR000538">
    <property type="entry name" value="Link_dom"/>
</dbReference>
<keyword evidence="6" id="KW-1015">Disulfide bond</keyword>
<evidence type="ECO:0000256" key="7">
    <source>
        <dbReference type="ARBA" id="ARBA00023170"/>
    </source>
</evidence>
<dbReference type="GO" id="GO:0005540">
    <property type="term" value="F:hyaluronic acid binding"/>
    <property type="evidence" value="ECO:0007669"/>
    <property type="project" value="InterPro"/>
</dbReference>
<dbReference type="PROSITE" id="PS50963">
    <property type="entry name" value="LINK_2"/>
    <property type="match status" value="1"/>
</dbReference>
<dbReference type="SMART" id="SM00445">
    <property type="entry name" value="LINK"/>
    <property type="match status" value="1"/>
</dbReference>
<dbReference type="EMBL" id="MN739654">
    <property type="protein sequence ID" value="QHT18299.1"/>
    <property type="molecule type" value="Genomic_DNA"/>
</dbReference>
<dbReference type="GO" id="GO:0004888">
    <property type="term" value="F:transmembrane signaling receptor activity"/>
    <property type="evidence" value="ECO:0007669"/>
    <property type="project" value="TreeGrafter"/>
</dbReference>
<evidence type="ECO:0000256" key="11">
    <source>
        <dbReference type="SAM" id="Phobius"/>
    </source>
</evidence>
<evidence type="ECO:0000256" key="9">
    <source>
        <dbReference type="SAM" id="Coils"/>
    </source>
</evidence>
<evidence type="ECO:0000256" key="2">
    <source>
        <dbReference type="ARBA" id="ARBA00022692"/>
    </source>
</evidence>
<dbReference type="GO" id="GO:0005886">
    <property type="term" value="C:plasma membrane"/>
    <property type="evidence" value="ECO:0007669"/>
    <property type="project" value="UniProtKB-ARBA"/>
</dbReference>
<dbReference type="AlphaFoldDB" id="A0A6C0DQZ3"/>
<evidence type="ECO:0000256" key="6">
    <source>
        <dbReference type="ARBA" id="ARBA00023157"/>
    </source>
</evidence>
<organism evidence="13">
    <name type="scientific">viral metagenome</name>
    <dbReference type="NCBI Taxonomy" id="1070528"/>
    <lineage>
        <taxon>unclassified sequences</taxon>
        <taxon>metagenomes</taxon>
        <taxon>organismal metagenomes</taxon>
    </lineage>
</organism>
<sequence>MNVGKSGTLLNSLIPVTNARNVAANTSSNTGSGSGGLMGIMIFFTLIGISIAVAVFFPEETKYAWDSFLSGSGLSNFFSSNTPTPDQLIAKQAGASLSGAGAGASMYGPSLAEMQDNEYEKKYNAMIEENARLTERINQAAIDAAEAEEARRQQVIPEQMGPIHSTDPQFIPIQSDTSQDYITVVSPATEKAPRSGETNPENPPNPTGQASSILDKMLPGMESASTGDSSTAVKKDPSTGKEVFSVSSNKYTYYDAEPLCKALGAELATYKQVKESWKKGADWCNYGWVKGQMAVYPTQMDSYLKLQTGPAENRLSCGRPGINGGYYDNPELRFGVNCFGTKPSQSKHDEVKAVQGAPLNPDAIEFDKKVARFKADSDHIGILPFNQNSWSD</sequence>
<dbReference type="Pfam" id="PF00193">
    <property type="entry name" value="Xlink"/>
    <property type="match status" value="1"/>
</dbReference>
<keyword evidence="3" id="KW-0732">Signal</keyword>
<comment type="subcellular location">
    <subcellularLocation>
        <location evidence="1">Membrane</location>
        <topology evidence="1">Single-pass membrane protein</topology>
    </subcellularLocation>
</comment>
<feature type="coiled-coil region" evidence="9">
    <location>
        <begin position="116"/>
        <end position="150"/>
    </location>
</feature>
<keyword evidence="5 11" id="KW-0472">Membrane</keyword>
<evidence type="ECO:0000256" key="4">
    <source>
        <dbReference type="ARBA" id="ARBA00022989"/>
    </source>
</evidence>
<feature type="region of interest" description="Disordered" evidence="10">
    <location>
        <begin position="187"/>
        <end position="241"/>
    </location>
</feature>
<dbReference type="PANTHER" id="PTHR10225:SF5">
    <property type="entry name" value="C-TYPE LECTIN DOMAIN-CONTAINING PROTEIN"/>
    <property type="match status" value="1"/>
</dbReference>
<proteinExistence type="predicted"/>
<evidence type="ECO:0000256" key="1">
    <source>
        <dbReference type="ARBA" id="ARBA00004167"/>
    </source>
</evidence>
<protein>
    <recommendedName>
        <fullName evidence="12">Link domain-containing protein</fullName>
    </recommendedName>
</protein>
<feature type="domain" description="Link" evidence="12">
    <location>
        <begin position="240"/>
        <end position="340"/>
    </location>
</feature>
<keyword evidence="8" id="KW-0325">Glycoprotein</keyword>
<keyword evidence="4 11" id="KW-1133">Transmembrane helix</keyword>
<dbReference type="InterPro" id="IPR043210">
    <property type="entry name" value="CD44_antigen-like"/>
</dbReference>
<feature type="compositionally biased region" description="Polar residues" evidence="10">
    <location>
        <begin position="223"/>
        <end position="232"/>
    </location>
</feature>
<evidence type="ECO:0000256" key="10">
    <source>
        <dbReference type="SAM" id="MobiDB-lite"/>
    </source>
</evidence>
<evidence type="ECO:0000256" key="5">
    <source>
        <dbReference type="ARBA" id="ARBA00023136"/>
    </source>
</evidence>
<dbReference type="GO" id="GO:0007155">
    <property type="term" value="P:cell adhesion"/>
    <property type="evidence" value="ECO:0007669"/>
    <property type="project" value="InterPro"/>
</dbReference>
<reference evidence="13" key="1">
    <citation type="journal article" date="2020" name="Nature">
        <title>Giant virus diversity and host interactions through global metagenomics.</title>
        <authorList>
            <person name="Schulz F."/>
            <person name="Roux S."/>
            <person name="Paez-Espino D."/>
            <person name="Jungbluth S."/>
            <person name="Walsh D.A."/>
            <person name="Denef V.J."/>
            <person name="McMahon K.D."/>
            <person name="Konstantinidis K.T."/>
            <person name="Eloe-Fadrosh E.A."/>
            <person name="Kyrpides N.C."/>
            <person name="Woyke T."/>
        </authorList>
    </citation>
    <scope>NUCLEOTIDE SEQUENCE</scope>
    <source>
        <strain evidence="13">GVMAG-M-3300023174-46</strain>
    </source>
</reference>
<feature type="transmembrane region" description="Helical" evidence="11">
    <location>
        <begin position="37"/>
        <end position="57"/>
    </location>
</feature>
<evidence type="ECO:0000259" key="12">
    <source>
        <dbReference type="PROSITE" id="PS50963"/>
    </source>
</evidence>
<evidence type="ECO:0000313" key="13">
    <source>
        <dbReference type="EMBL" id="QHT18299.1"/>
    </source>
</evidence>
<dbReference type="SUPFAM" id="SSF56436">
    <property type="entry name" value="C-type lectin-like"/>
    <property type="match status" value="1"/>
</dbReference>
<name>A0A6C0DQZ3_9ZZZZ</name>